<keyword evidence="5" id="KW-1185">Reference proteome</keyword>
<feature type="compositionally biased region" description="Polar residues" evidence="1">
    <location>
        <begin position="820"/>
        <end position="831"/>
    </location>
</feature>
<organism evidence="4 5">
    <name type="scientific">Sphaerisporangium melleum</name>
    <dbReference type="NCBI Taxonomy" id="321316"/>
    <lineage>
        <taxon>Bacteria</taxon>
        <taxon>Bacillati</taxon>
        <taxon>Actinomycetota</taxon>
        <taxon>Actinomycetes</taxon>
        <taxon>Streptosporangiales</taxon>
        <taxon>Streptosporangiaceae</taxon>
        <taxon>Sphaerisporangium</taxon>
    </lineage>
</organism>
<evidence type="ECO:0008006" key="6">
    <source>
        <dbReference type="Google" id="ProtNLM"/>
    </source>
</evidence>
<evidence type="ECO:0000256" key="1">
    <source>
        <dbReference type="SAM" id="MobiDB-lite"/>
    </source>
</evidence>
<dbReference type="InterPro" id="IPR053137">
    <property type="entry name" value="NLR-like"/>
</dbReference>
<dbReference type="Pfam" id="PF13374">
    <property type="entry name" value="TPR_10"/>
    <property type="match status" value="1"/>
</dbReference>
<gene>
    <name evidence="4" type="ORF">GCM10007964_70120</name>
</gene>
<reference evidence="4" key="2">
    <citation type="submission" date="2020-09" db="EMBL/GenBank/DDBJ databases">
        <authorList>
            <person name="Sun Q."/>
            <person name="Ohkuma M."/>
        </authorList>
    </citation>
    <scope>NUCLEOTIDE SEQUENCE</scope>
    <source>
        <strain evidence="4">JCM 13064</strain>
    </source>
</reference>
<evidence type="ECO:0000313" key="4">
    <source>
        <dbReference type="EMBL" id="GGL18081.1"/>
    </source>
</evidence>
<dbReference type="InterPro" id="IPR002182">
    <property type="entry name" value="NB-ARC"/>
</dbReference>
<dbReference type="PANTHER" id="PTHR46082">
    <property type="entry name" value="ATP/GTP-BINDING PROTEIN-RELATED"/>
    <property type="match status" value="1"/>
</dbReference>
<dbReference type="InterPro" id="IPR027417">
    <property type="entry name" value="P-loop_NTPase"/>
</dbReference>
<dbReference type="Pfam" id="PF00931">
    <property type="entry name" value="NB-ARC"/>
    <property type="match status" value="1"/>
</dbReference>
<dbReference type="Proteomes" id="UP000645217">
    <property type="component" value="Unassembled WGS sequence"/>
</dbReference>
<evidence type="ECO:0000313" key="5">
    <source>
        <dbReference type="Proteomes" id="UP000645217"/>
    </source>
</evidence>
<dbReference type="InterPro" id="IPR056681">
    <property type="entry name" value="DUF7779"/>
</dbReference>
<dbReference type="PANTHER" id="PTHR46082:SF6">
    <property type="entry name" value="AAA+ ATPASE DOMAIN-CONTAINING PROTEIN-RELATED"/>
    <property type="match status" value="1"/>
</dbReference>
<feature type="region of interest" description="Disordered" evidence="1">
    <location>
        <begin position="816"/>
        <end position="844"/>
    </location>
</feature>
<proteinExistence type="predicted"/>
<dbReference type="GO" id="GO:0043531">
    <property type="term" value="F:ADP binding"/>
    <property type="evidence" value="ECO:0007669"/>
    <property type="project" value="InterPro"/>
</dbReference>
<protein>
    <recommendedName>
        <fullName evidence="6">NB-ARC domain-containing protein</fullName>
    </recommendedName>
</protein>
<dbReference type="Pfam" id="PF13424">
    <property type="entry name" value="TPR_12"/>
    <property type="match status" value="3"/>
</dbReference>
<dbReference type="InterPro" id="IPR011990">
    <property type="entry name" value="TPR-like_helical_dom_sf"/>
</dbReference>
<dbReference type="SUPFAM" id="SSF48452">
    <property type="entry name" value="TPR-like"/>
    <property type="match status" value="3"/>
</dbReference>
<dbReference type="Gene3D" id="3.40.50.300">
    <property type="entry name" value="P-loop containing nucleotide triphosphate hydrolases"/>
    <property type="match status" value="1"/>
</dbReference>
<dbReference type="Gene3D" id="1.25.40.10">
    <property type="entry name" value="Tetratricopeptide repeat domain"/>
    <property type="match status" value="3"/>
</dbReference>
<comment type="caution">
    <text evidence="4">The sequence shown here is derived from an EMBL/GenBank/DDBJ whole genome shotgun (WGS) entry which is preliminary data.</text>
</comment>
<feature type="domain" description="NB-ARC" evidence="2">
    <location>
        <begin position="54"/>
        <end position="195"/>
    </location>
</feature>
<evidence type="ECO:0000259" key="3">
    <source>
        <dbReference type="Pfam" id="PF25000"/>
    </source>
</evidence>
<sequence length="844" mass="93342">MNMLNPEQIPDRVPAVWGDRIPARNKNFTGRDALLTEVRRSLRTSTRAAVLPQALHGQGGVGKTQLAVEYLWRFRGAYDLVSWIPADQVDLVRGALAALAPRLGLPAGGVVGTEEAAASVREALQRGEPYANWLLVFDNADQPEGIMDFIPHGGPGHVLITSRNNGWSAAAETVSVNVFTREESLAFLSKRLMRNVDPAGADRLADELGDLPLALDQAAAFQLQSGISVDEYIERLAAETRNLLKQGKATEYPLSVTGAWQLSVRQVEDRVPEAAEMLRCCAFFGPDPIPRDLFRRGNRTADIDHMRHILSDTILLSRALAELGRFALVGVDSDAGTVQVHRLIQALVRDSLDEPQRQEFRREVHLLLAEGAPADPEDTTKWRSFADLVPHVGPSRLAESRDPRVRAFAINIVRYLYHIGNYQLARTYADDFLDRWTAASGPRDPDVLRLRRHLGNVLWQLGEYEASRTSNEVTLALMREVFGPDDEETLRVTNSYGGNLRAAGEFHAAREQDALSRAAHERVMGETSPATLRVINNLAIDYVLLSDYTTGRRLHELAYLLQSSADTGVGKRDMLDSWNSLARVVRLSGDYTAACDLGEEAYSYGRRELGVEHPVTVLTAKDLSIARRRAGDLEGALELAREAYERADKLFGGDNPLTMSAAVALANALRRLGDFAAAFTLARDTSARYERVYGPGHPFTHGCSTNLALIYRHRGDAPRARELDEIALRGLTERLGEDHEYTFTAAINLAGDLAAQGRTREACELGEGVLERTRAFFGEDHFLSLAVAVNLVLDRRAHGAHAEADALHKDTFARYERTMPSGNPDRTQAQSGDRIDWDFDPPML</sequence>
<dbReference type="NCBIfam" id="NF040586">
    <property type="entry name" value="FxSxx_TPR"/>
    <property type="match status" value="1"/>
</dbReference>
<evidence type="ECO:0000259" key="2">
    <source>
        <dbReference type="Pfam" id="PF00931"/>
    </source>
</evidence>
<dbReference type="SUPFAM" id="SSF52540">
    <property type="entry name" value="P-loop containing nucleoside triphosphate hydrolases"/>
    <property type="match status" value="1"/>
</dbReference>
<dbReference type="EMBL" id="BMNT01000059">
    <property type="protein sequence ID" value="GGL18081.1"/>
    <property type="molecule type" value="Genomic_DNA"/>
</dbReference>
<reference evidence="4" key="1">
    <citation type="journal article" date="2014" name="Int. J. Syst. Evol. Microbiol.">
        <title>Complete genome sequence of Corynebacterium casei LMG S-19264T (=DSM 44701T), isolated from a smear-ripened cheese.</title>
        <authorList>
            <consortium name="US DOE Joint Genome Institute (JGI-PGF)"/>
            <person name="Walter F."/>
            <person name="Albersmeier A."/>
            <person name="Kalinowski J."/>
            <person name="Ruckert C."/>
        </authorList>
    </citation>
    <scope>NUCLEOTIDE SEQUENCE</scope>
    <source>
        <strain evidence="4">JCM 13064</strain>
    </source>
</reference>
<dbReference type="AlphaFoldDB" id="A0A917RPU2"/>
<dbReference type="Pfam" id="PF25000">
    <property type="entry name" value="DUF7779"/>
    <property type="match status" value="1"/>
</dbReference>
<name>A0A917RPU2_9ACTN</name>
<feature type="domain" description="DUF7779" evidence="3">
    <location>
        <begin position="268"/>
        <end position="356"/>
    </location>
</feature>
<accession>A0A917RPU2</accession>